<dbReference type="AlphaFoldDB" id="A0A814A6S9"/>
<gene>
    <name evidence="2" type="ORF">BJG266_LOCUS739</name>
    <name evidence="3" type="ORF">QVE165_LOCUS9971</name>
</gene>
<evidence type="ECO:0000313" key="2">
    <source>
        <dbReference type="EMBL" id="CAF0725883.1"/>
    </source>
</evidence>
<dbReference type="EMBL" id="CAJNOI010000002">
    <property type="protein sequence ID" value="CAF0725883.1"/>
    <property type="molecule type" value="Genomic_DNA"/>
</dbReference>
<feature type="compositionally biased region" description="Polar residues" evidence="1">
    <location>
        <begin position="118"/>
        <end position="131"/>
    </location>
</feature>
<name>A0A814A6S9_9BILA</name>
<sequence>MANPSFAEIKAKFNEKALMGLRTPKIPTNVKSSGDSSMSEMSDQLKSNGSNQSFDDEYSVVSDSTISSTQASNEVSSSYGTKLAHILQHNINSGTPFKKPPVPLPSSAIGHRNEDIHSGTSSITQDSTMSQGLKKPPVPLPSSATRHQNDDTHSETSTASQDSISHGTTNSTGFKKPPVPLPASAARHRNEDIQDPITHPIISHGATNATGFKKPPVPLPSSINQDQDREISSMSQDYAVLHSVISPNASHLTGTKKPPVPLPSSVNQDQDREISSMSQDYAVLHSAISPSANHVTGTKKPPVPLPDFASRAQTNNLHSESVSLDKMLPSKCMFFEFENMINDYQRRDPQTILYPKLKPTMPKMTTDDIHILEIYSNT</sequence>
<dbReference type="Proteomes" id="UP000663877">
    <property type="component" value="Unassembled WGS sequence"/>
</dbReference>
<evidence type="ECO:0000313" key="3">
    <source>
        <dbReference type="EMBL" id="CAF0910405.1"/>
    </source>
</evidence>
<accession>A0A814A6S9</accession>
<evidence type="ECO:0000256" key="1">
    <source>
        <dbReference type="SAM" id="MobiDB-lite"/>
    </source>
</evidence>
<feature type="region of interest" description="Disordered" evidence="1">
    <location>
        <begin position="91"/>
        <end position="229"/>
    </location>
</feature>
<protein>
    <submittedName>
        <fullName evidence="3">Uncharacterized protein</fullName>
    </submittedName>
</protein>
<dbReference type="EMBL" id="CAJNOM010000046">
    <property type="protein sequence ID" value="CAF0910405.1"/>
    <property type="molecule type" value="Genomic_DNA"/>
</dbReference>
<reference evidence="3" key="1">
    <citation type="submission" date="2021-02" db="EMBL/GenBank/DDBJ databases">
        <authorList>
            <person name="Nowell W R."/>
        </authorList>
    </citation>
    <scope>NUCLEOTIDE SEQUENCE</scope>
</reference>
<feature type="compositionally biased region" description="Polar residues" evidence="1">
    <location>
        <begin position="155"/>
        <end position="173"/>
    </location>
</feature>
<feature type="region of interest" description="Disordered" evidence="1">
    <location>
        <begin position="23"/>
        <end position="61"/>
    </location>
</feature>
<evidence type="ECO:0000313" key="4">
    <source>
        <dbReference type="Proteomes" id="UP000663832"/>
    </source>
</evidence>
<organism evidence="3 4">
    <name type="scientific">Adineta steineri</name>
    <dbReference type="NCBI Taxonomy" id="433720"/>
    <lineage>
        <taxon>Eukaryota</taxon>
        <taxon>Metazoa</taxon>
        <taxon>Spiralia</taxon>
        <taxon>Gnathifera</taxon>
        <taxon>Rotifera</taxon>
        <taxon>Eurotatoria</taxon>
        <taxon>Bdelloidea</taxon>
        <taxon>Adinetida</taxon>
        <taxon>Adinetidae</taxon>
        <taxon>Adineta</taxon>
    </lineage>
</organism>
<dbReference type="OrthoDB" id="10057165at2759"/>
<comment type="caution">
    <text evidence="3">The sequence shown here is derived from an EMBL/GenBank/DDBJ whole genome shotgun (WGS) entry which is preliminary data.</text>
</comment>
<feature type="compositionally biased region" description="Low complexity" evidence="1">
    <location>
        <begin position="32"/>
        <end position="42"/>
    </location>
</feature>
<keyword evidence="4" id="KW-1185">Reference proteome</keyword>
<feature type="region of interest" description="Disordered" evidence="1">
    <location>
        <begin position="249"/>
        <end position="268"/>
    </location>
</feature>
<dbReference type="Proteomes" id="UP000663832">
    <property type="component" value="Unassembled WGS sequence"/>
</dbReference>
<feature type="compositionally biased region" description="Polar residues" evidence="1">
    <location>
        <begin position="44"/>
        <end position="53"/>
    </location>
</feature>
<proteinExistence type="predicted"/>